<dbReference type="OrthoDB" id="9795573at2"/>
<dbReference type="PANTHER" id="PTHR30349:SF41">
    <property type="entry name" value="INTEGRASE_RECOMBINASE PROTEIN MJ0367-RELATED"/>
    <property type="match status" value="1"/>
</dbReference>
<dbReference type="Gene3D" id="1.10.150.130">
    <property type="match status" value="1"/>
</dbReference>
<dbReference type="InterPro" id="IPR050090">
    <property type="entry name" value="Tyrosine_recombinase_XerCD"/>
</dbReference>
<dbReference type="SUPFAM" id="SSF56349">
    <property type="entry name" value="DNA breaking-rejoining enzymes"/>
    <property type="match status" value="1"/>
</dbReference>
<evidence type="ECO:0000256" key="1">
    <source>
        <dbReference type="ARBA" id="ARBA00008857"/>
    </source>
</evidence>
<dbReference type="CDD" id="cd01189">
    <property type="entry name" value="INT_ICEBs1_C_like"/>
    <property type="match status" value="1"/>
</dbReference>
<dbReference type="InterPro" id="IPR011010">
    <property type="entry name" value="DNA_brk_join_enz"/>
</dbReference>
<dbReference type="GO" id="GO:0015074">
    <property type="term" value="P:DNA integration"/>
    <property type="evidence" value="ECO:0007669"/>
    <property type="project" value="UniProtKB-KW"/>
</dbReference>
<evidence type="ECO:0000259" key="7">
    <source>
        <dbReference type="PROSITE" id="PS51900"/>
    </source>
</evidence>
<dbReference type="Pfam" id="PF12167">
    <property type="entry name" value="Arm-DNA-bind_2"/>
    <property type="match status" value="1"/>
</dbReference>
<dbReference type="STRING" id="639282.DEFDS_0708"/>
<keyword evidence="9" id="KW-1185">Reference proteome</keyword>
<dbReference type="PANTHER" id="PTHR30349">
    <property type="entry name" value="PHAGE INTEGRASE-RELATED"/>
    <property type="match status" value="1"/>
</dbReference>
<feature type="domain" description="Tyr recombinase" evidence="6">
    <location>
        <begin position="183"/>
        <end position="371"/>
    </location>
</feature>
<dbReference type="Proteomes" id="UP000001520">
    <property type="component" value="Chromosome"/>
</dbReference>
<evidence type="ECO:0000256" key="5">
    <source>
        <dbReference type="PROSITE-ProRule" id="PRU01248"/>
    </source>
</evidence>
<dbReference type="Pfam" id="PF00589">
    <property type="entry name" value="Phage_integrase"/>
    <property type="match status" value="1"/>
</dbReference>
<feature type="domain" description="Core-binding (CB)" evidence="7">
    <location>
        <begin position="81"/>
        <end position="162"/>
    </location>
</feature>
<dbReference type="AlphaFoldDB" id="D3PC65"/>
<evidence type="ECO:0000256" key="3">
    <source>
        <dbReference type="ARBA" id="ARBA00023125"/>
    </source>
</evidence>
<dbReference type="PROSITE" id="PS51900">
    <property type="entry name" value="CB"/>
    <property type="match status" value="1"/>
</dbReference>
<dbReference type="KEGG" id="ddf:DEFDS_0708"/>
<dbReference type="PROSITE" id="PS51898">
    <property type="entry name" value="TYR_RECOMBINASE"/>
    <property type="match status" value="1"/>
</dbReference>
<proteinExistence type="inferred from homology"/>
<dbReference type="InterPro" id="IPR053876">
    <property type="entry name" value="Phage_int_M"/>
</dbReference>
<sequence length="377" mass="44125">MGVFKRGKKLWISFTYKGMQCKESLHLDDTPRNREEAEIMMSQIKRQIQDGTFDYEKWFPKSTKLVKLGLKNPQNDNEYNPTIAELCEEWITISKKKFKKKTIKSYKEYAQRTIPILGNKKIKDVTLDDLDNFIEELYDFGYSPKTIKNTKICINQVFDIAMRKNLVDVNLPSRVRKITIPPSNIDPFTPNEVEAILSHIKKYYPRFYAMFSVLILTGMRIGEVLGMKWKFLNLDNGTYYIMEAMTDGILDTPKTIGSIRKIKLHPDVIDALKYHKKFYAVKDSEFIFNTQYGKAYTTAESIRKNVWKPTLEALNIKYRIMYHCRHTYASMALLAGDPPVKVARNLGHTSVQMVYRVYGRFIDDGEESKLNNKRFFK</sequence>
<dbReference type="Pfam" id="PF22022">
    <property type="entry name" value="Phage_int_M"/>
    <property type="match status" value="1"/>
</dbReference>
<keyword evidence="2" id="KW-0229">DNA integration</keyword>
<protein>
    <submittedName>
        <fullName evidence="8">Phage integrase</fullName>
    </submittedName>
</protein>
<evidence type="ECO:0000313" key="8">
    <source>
        <dbReference type="EMBL" id="BAI80188.1"/>
    </source>
</evidence>
<dbReference type="HOGENOM" id="CLU_027562_8_2_0"/>
<dbReference type="InterPro" id="IPR010998">
    <property type="entry name" value="Integrase_recombinase_N"/>
</dbReference>
<dbReference type="GO" id="GO:0003677">
    <property type="term" value="F:DNA binding"/>
    <property type="evidence" value="ECO:0007669"/>
    <property type="project" value="UniProtKB-UniRule"/>
</dbReference>
<evidence type="ECO:0000259" key="6">
    <source>
        <dbReference type="PROSITE" id="PS51898"/>
    </source>
</evidence>
<comment type="similarity">
    <text evidence="1">Belongs to the 'phage' integrase family.</text>
</comment>
<dbReference type="GO" id="GO:0006310">
    <property type="term" value="P:DNA recombination"/>
    <property type="evidence" value="ECO:0007669"/>
    <property type="project" value="UniProtKB-KW"/>
</dbReference>
<keyword evidence="3 5" id="KW-0238">DNA-binding</keyword>
<dbReference type="InterPro" id="IPR044068">
    <property type="entry name" value="CB"/>
</dbReference>
<name>D3PC65_DEFDS</name>
<reference evidence="8 9" key="1">
    <citation type="journal article" date="2010" name="DNA Res.">
        <title>Bacterial lifestyle in a deep-sea hydrothermal vent chimney revealed by the genome sequence of the thermophilic bacterium Deferribacter desulfuricans SSM1.</title>
        <authorList>
            <person name="Takaki Y."/>
            <person name="Shimamura S."/>
            <person name="Nakagawa S."/>
            <person name="Fukuhara Y."/>
            <person name="Horikawa H."/>
            <person name="Ankai A."/>
            <person name="Harada T."/>
            <person name="Hosoyama A."/>
            <person name="Oguchi A."/>
            <person name="Fukui S."/>
            <person name="Fujita N."/>
            <person name="Takami H."/>
            <person name="Takai K."/>
        </authorList>
    </citation>
    <scope>NUCLEOTIDE SEQUENCE [LARGE SCALE GENOMIC DNA]</scope>
    <source>
        <strain evidence="9">DSM 14783 / JCM 11476 / NBRC 101012 / SSM1</strain>
    </source>
</reference>
<dbReference type="InterPro" id="IPR022000">
    <property type="entry name" value="Min27-like_integrase_DNA_bind"/>
</dbReference>
<dbReference type="EMBL" id="AP011529">
    <property type="protein sequence ID" value="BAI80188.1"/>
    <property type="molecule type" value="Genomic_DNA"/>
</dbReference>
<evidence type="ECO:0000256" key="4">
    <source>
        <dbReference type="ARBA" id="ARBA00023172"/>
    </source>
</evidence>
<accession>D3PC65</accession>
<evidence type="ECO:0000313" key="9">
    <source>
        <dbReference type="Proteomes" id="UP000001520"/>
    </source>
</evidence>
<keyword evidence="4" id="KW-0233">DNA recombination</keyword>
<dbReference type="Gene3D" id="1.10.443.10">
    <property type="entry name" value="Intergrase catalytic core"/>
    <property type="match status" value="1"/>
</dbReference>
<dbReference type="InterPro" id="IPR013762">
    <property type="entry name" value="Integrase-like_cat_sf"/>
</dbReference>
<dbReference type="RefSeq" id="WP_013007436.1">
    <property type="nucleotide sequence ID" value="NC_013939.1"/>
</dbReference>
<organism evidence="8 9">
    <name type="scientific">Deferribacter desulfuricans (strain DSM 14783 / JCM 11476 / NBRC 101012 / SSM1)</name>
    <dbReference type="NCBI Taxonomy" id="639282"/>
    <lineage>
        <taxon>Bacteria</taxon>
        <taxon>Pseudomonadati</taxon>
        <taxon>Deferribacterota</taxon>
        <taxon>Deferribacteres</taxon>
        <taxon>Deferribacterales</taxon>
        <taxon>Deferribacteraceae</taxon>
        <taxon>Deferribacter</taxon>
    </lineage>
</organism>
<gene>
    <name evidence="8" type="ordered locus">DEFDS_0708</name>
</gene>
<dbReference type="InterPro" id="IPR002104">
    <property type="entry name" value="Integrase_catalytic"/>
</dbReference>
<evidence type="ECO:0000256" key="2">
    <source>
        <dbReference type="ARBA" id="ARBA00022908"/>
    </source>
</evidence>
<dbReference type="eggNOG" id="COG0582">
    <property type="taxonomic scope" value="Bacteria"/>
</dbReference>